<protein>
    <submittedName>
        <fullName evidence="1">SRPBCC family protein</fullName>
    </submittedName>
</protein>
<accession>A0ABV7L6E7</accession>
<dbReference type="Gene3D" id="3.30.530.20">
    <property type="match status" value="1"/>
</dbReference>
<gene>
    <name evidence="1" type="ORF">ACFOGJ_23160</name>
</gene>
<comment type="caution">
    <text evidence="1">The sequence shown here is derived from an EMBL/GenBank/DDBJ whole genome shotgun (WGS) entry which is preliminary data.</text>
</comment>
<organism evidence="1 2">
    <name type="scientific">Marinibaculum pumilum</name>
    <dbReference type="NCBI Taxonomy" id="1766165"/>
    <lineage>
        <taxon>Bacteria</taxon>
        <taxon>Pseudomonadati</taxon>
        <taxon>Pseudomonadota</taxon>
        <taxon>Alphaproteobacteria</taxon>
        <taxon>Rhodospirillales</taxon>
        <taxon>Rhodospirillaceae</taxon>
        <taxon>Marinibaculum</taxon>
    </lineage>
</organism>
<evidence type="ECO:0000313" key="2">
    <source>
        <dbReference type="Proteomes" id="UP001595528"/>
    </source>
</evidence>
<keyword evidence="2" id="KW-1185">Reference proteome</keyword>
<dbReference type="CDD" id="cd07821">
    <property type="entry name" value="PYR_PYL_RCAR_like"/>
    <property type="match status" value="1"/>
</dbReference>
<evidence type="ECO:0000313" key="1">
    <source>
        <dbReference type="EMBL" id="MFC3230168.1"/>
    </source>
</evidence>
<dbReference type="EMBL" id="JBHRTR010000036">
    <property type="protein sequence ID" value="MFC3230168.1"/>
    <property type="molecule type" value="Genomic_DNA"/>
</dbReference>
<name>A0ABV7L6E7_9PROT</name>
<sequence length="137" mass="14902">MAEIVVRRRVERSADALWKLLGDFSCLDRIAPPVAACACEANEAGALRTLTLRDGGKIVERLDLQDDAARRQRYSMLEGPLPLQNYVGELQVTPDGEAACTVAWTASYAPDAGAEAELEQIIRALFEGTIDNAVRQA</sequence>
<proteinExistence type="predicted"/>
<dbReference type="PANTHER" id="PTHR39332">
    <property type="entry name" value="BLL4707 PROTEIN"/>
    <property type="match status" value="1"/>
</dbReference>
<dbReference type="SUPFAM" id="SSF55961">
    <property type="entry name" value="Bet v1-like"/>
    <property type="match status" value="1"/>
</dbReference>
<dbReference type="PANTHER" id="PTHR39332:SF7">
    <property type="entry name" value="SRPBCC FAMILY PROTEIN"/>
    <property type="match status" value="1"/>
</dbReference>
<dbReference type="InterPro" id="IPR023393">
    <property type="entry name" value="START-like_dom_sf"/>
</dbReference>
<dbReference type="Proteomes" id="UP001595528">
    <property type="component" value="Unassembled WGS sequence"/>
</dbReference>
<dbReference type="Pfam" id="PF10604">
    <property type="entry name" value="Polyketide_cyc2"/>
    <property type="match status" value="1"/>
</dbReference>
<reference evidence="2" key="1">
    <citation type="journal article" date="2019" name="Int. J. Syst. Evol. Microbiol.">
        <title>The Global Catalogue of Microorganisms (GCM) 10K type strain sequencing project: providing services to taxonomists for standard genome sequencing and annotation.</title>
        <authorList>
            <consortium name="The Broad Institute Genomics Platform"/>
            <consortium name="The Broad Institute Genome Sequencing Center for Infectious Disease"/>
            <person name="Wu L."/>
            <person name="Ma J."/>
        </authorList>
    </citation>
    <scope>NUCLEOTIDE SEQUENCE [LARGE SCALE GENOMIC DNA]</scope>
    <source>
        <strain evidence="2">KCTC 42964</strain>
    </source>
</reference>
<dbReference type="InterPro" id="IPR019587">
    <property type="entry name" value="Polyketide_cyclase/dehydratase"/>
</dbReference>
<dbReference type="RefSeq" id="WP_379905076.1">
    <property type="nucleotide sequence ID" value="NZ_JBHRTR010000036.1"/>
</dbReference>